<dbReference type="RefSeq" id="WP_408622398.1">
    <property type="nucleotide sequence ID" value="NZ_JBEQCT010000001.1"/>
</dbReference>
<dbReference type="Pfam" id="PF03205">
    <property type="entry name" value="MobB"/>
    <property type="match status" value="1"/>
</dbReference>
<dbReference type="InterPro" id="IPR004435">
    <property type="entry name" value="MobB_dom"/>
</dbReference>
<reference evidence="2 3" key="1">
    <citation type="journal article" date="2013" name="Int. J. Syst. Evol. Microbiol.">
        <title>Celerinatantimonas yamalensis sp. nov., a cold-adapted diazotrophic bacterium from a cold permafrost brine.</title>
        <authorList>
            <person name="Shcherbakova V."/>
            <person name="Chuvilskaya N."/>
            <person name="Rivkina E."/>
            <person name="Demidov N."/>
            <person name="Uchaeva V."/>
            <person name="Suetin S."/>
            <person name="Suzina N."/>
            <person name="Gilichinsky D."/>
        </authorList>
    </citation>
    <scope>NUCLEOTIDE SEQUENCE [LARGE SCALE GENOMIC DNA]</scope>
    <source>
        <strain evidence="2 3">C7</strain>
    </source>
</reference>
<comment type="caution">
    <text evidence="2">The sequence shown here is derived from an EMBL/GenBank/DDBJ whole genome shotgun (WGS) entry which is preliminary data.</text>
</comment>
<dbReference type="PANTHER" id="PTHR40072:SF1">
    <property type="entry name" value="MOLYBDOPTERIN-GUANINE DINUCLEOTIDE BIOSYNTHESIS ADAPTER PROTEIN"/>
    <property type="match status" value="1"/>
</dbReference>
<dbReference type="Gene3D" id="3.40.50.300">
    <property type="entry name" value="P-loop containing nucleotide triphosphate hydrolases"/>
    <property type="match status" value="1"/>
</dbReference>
<dbReference type="Proteomes" id="UP001629953">
    <property type="component" value="Unassembled WGS sequence"/>
</dbReference>
<protein>
    <submittedName>
        <fullName evidence="2">Molybdopterin-guanine dinucleotide biosynthesis protein B</fullName>
    </submittedName>
</protein>
<evidence type="ECO:0000313" key="3">
    <source>
        <dbReference type="Proteomes" id="UP001629953"/>
    </source>
</evidence>
<organism evidence="2 3">
    <name type="scientific">Celerinatantimonas yamalensis</name>
    <dbReference type="NCBI Taxonomy" id="559956"/>
    <lineage>
        <taxon>Bacteria</taxon>
        <taxon>Pseudomonadati</taxon>
        <taxon>Pseudomonadota</taxon>
        <taxon>Gammaproteobacteria</taxon>
        <taxon>Celerinatantimonadaceae</taxon>
        <taxon>Celerinatantimonas</taxon>
    </lineage>
</organism>
<keyword evidence="3" id="KW-1185">Reference proteome</keyword>
<proteinExistence type="predicted"/>
<dbReference type="PANTHER" id="PTHR40072">
    <property type="entry name" value="MOLYBDOPTERIN-GUANINE DINUCLEOTIDE BIOSYNTHESIS ADAPTER PROTEIN-RELATED"/>
    <property type="match status" value="1"/>
</dbReference>
<accession>A0ABW9G5D4</accession>
<name>A0ABW9G5D4_9GAMM</name>
<gene>
    <name evidence="2" type="primary">mobB</name>
    <name evidence="2" type="ORF">ABUE30_04145</name>
</gene>
<evidence type="ECO:0000313" key="2">
    <source>
        <dbReference type="EMBL" id="MFM2484263.1"/>
    </source>
</evidence>
<feature type="domain" description="Molybdopterin-guanine dinucleotide biosynthesis protein B (MobB)" evidence="1">
    <location>
        <begin position="14"/>
        <end position="145"/>
    </location>
</feature>
<sequence>MIEEHRHTDWPKPVIALAGFSGSGKTTLLCKLLDQLTSQGFNVAVIKHSHHQVELDQPGKDSYRLTHSGASQLLLSCPNQAILFHAQTQHDDINSQLRLLDWKSLDLVIVEGYRHSNIAKLEVHRPELGKPLLCLDDPDIFALACNQPMEQVTCPVWPLNAPDKIAQLLINYCFGDTLTHDHGD</sequence>
<dbReference type="CDD" id="cd03116">
    <property type="entry name" value="MobB"/>
    <property type="match status" value="1"/>
</dbReference>
<dbReference type="InterPro" id="IPR027417">
    <property type="entry name" value="P-loop_NTPase"/>
</dbReference>
<dbReference type="EMBL" id="JBEQCT010000001">
    <property type="protein sequence ID" value="MFM2484263.1"/>
    <property type="molecule type" value="Genomic_DNA"/>
</dbReference>
<evidence type="ECO:0000259" key="1">
    <source>
        <dbReference type="Pfam" id="PF03205"/>
    </source>
</evidence>
<dbReference type="NCBIfam" id="TIGR00176">
    <property type="entry name" value="mobB"/>
    <property type="match status" value="1"/>
</dbReference>
<dbReference type="SUPFAM" id="SSF52540">
    <property type="entry name" value="P-loop containing nucleoside triphosphate hydrolases"/>
    <property type="match status" value="1"/>
</dbReference>
<dbReference type="InterPro" id="IPR052539">
    <property type="entry name" value="MGD_biosynthesis_adapter"/>
</dbReference>